<dbReference type="PANTHER" id="PTHR43791:SF103">
    <property type="entry name" value="MAJOR FACILITATOR SUPERFAMILY (MFS) PROFILE DOMAIN-CONTAINING PROTEIN-RELATED"/>
    <property type="match status" value="1"/>
</dbReference>
<comment type="subcellular location">
    <subcellularLocation>
        <location evidence="1">Membrane</location>
        <topology evidence="1">Multi-pass membrane protein</topology>
    </subcellularLocation>
</comment>
<feature type="transmembrane region" description="Helical" evidence="7">
    <location>
        <begin position="143"/>
        <end position="163"/>
    </location>
</feature>
<dbReference type="GO" id="GO:0016020">
    <property type="term" value="C:membrane"/>
    <property type="evidence" value="ECO:0007669"/>
    <property type="project" value="UniProtKB-SubCell"/>
</dbReference>
<feature type="transmembrane region" description="Helical" evidence="7">
    <location>
        <begin position="23"/>
        <end position="42"/>
    </location>
</feature>
<protein>
    <recommendedName>
        <fullName evidence="10">Major facilitator superfamily (MFS) profile domain-containing protein</fullName>
    </recommendedName>
</protein>
<dbReference type="Gene3D" id="1.20.1250.20">
    <property type="entry name" value="MFS general substrate transporter like domains"/>
    <property type="match status" value="1"/>
</dbReference>
<dbReference type="InterPro" id="IPR011701">
    <property type="entry name" value="MFS"/>
</dbReference>
<evidence type="ECO:0000313" key="8">
    <source>
        <dbReference type="EMBL" id="KPV77207.1"/>
    </source>
</evidence>
<evidence type="ECO:0000256" key="1">
    <source>
        <dbReference type="ARBA" id="ARBA00004141"/>
    </source>
</evidence>
<proteinExistence type="predicted"/>
<name>A0A194S9D2_RHOGW</name>
<feature type="transmembrane region" description="Helical" evidence="7">
    <location>
        <begin position="107"/>
        <end position="128"/>
    </location>
</feature>
<feature type="region of interest" description="Disordered" evidence="6">
    <location>
        <begin position="396"/>
        <end position="420"/>
    </location>
</feature>
<evidence type="ECO:0000256" key="2">
    <source>
        <dbReference type="ARBA" id="ARBA00022448"/>
    </source>
</evidence>
<evidence type="ECO:0000256" key="4">
    <source>
        <dbReference type="ARBA" id="ARBA00022989"/>
    </source>
</evidence>
<keyword evidence="9" id="KW-1185">Reference proteome</keyword>
<evidence type="ECO:0000256" key="3">
    <source>
        <dbReference type="ARBA" id="ARBA00022692"/>
    </source>
</evidence>
<dbReference type="RefSeq" id="XP_018273256.1">
    <property type="nucleotide sequence ID" value="XM_018412098.1"/>
</dbReference>
<dbReference type="STRING" id="578459.A0A194S9D2"/>
<evidence type="ECO:0000256" key="7">
    <source>
        <dbReference type="SAM" id="Phobius"/>
    </source>
</evidence>
<dbReference type="Pfam" id="PF07690">
    <property type="entry name" value="MFS_1"/>
    <property type="match status" value="1"/>
</dbReference>
<dbReference type="Proteomes" id="UP000053890">
    <property type="component" value="Unassembled WGS sequence"/>
</dbReference>
<dbReference type="SUPFAM" id="SSF103473">
    <property type="entry name" value="MFS general substrate transporter"/>
    <property type="match status" value="1"/>
</dbReference>
<keyword evidence="3 7" id="KW-0812">Transmembrane</keyword>
<dbReference type="EMBL" id="KQ474075">
    <property type="protein sequence ID" value="KPV77207.1"/>
    <property type="molecule type" value="Genomic_DNA"/>
</dbReference>
<feature type="transmembrane region" description="Helical" evidence="7">
    <location>
        <begin position="278"/>
        <end position="294"/>
    </location>
</feature>
<keyword evidence="2" id="KW-0813">Transport</keyword>
<gene>
    <name evidence="8" type="ORF">RHOBADRAFT_12624</name>
</gene>
<organism evidence="8 9">
    <name type="scientific">Rhodotorula graminis (strain WP1)</name>
    <dbReference type="NCBI Taxonomy" id="578459"/>
    <lineage>
        <taxon>Eukaryota</taxon>
        <taxon>Fungi</taxon>
        <taxon>Dikarya</taxon>
        <taxon>Basidiomycota</taxon>
        <taxon>Pucciniomycotina</taxon>
        <taxon>Microbotryomycetes</taxon>
        <taxon>Sporidiobolales</taxon>
        <taxon>Sporidiobolaceae</taxon>
        <taxon>Rhodotorula</taxon>
    </lineage>
</organism>
<dbReference type="OrthoDB" id="6730379at2759"/>
<dbReference type="OMA" id="AWTEDDA"/>
<evidence type="ECO:0000256" key="5">
    <source>
        <dbReference type="ARBA" id="ARBA00023136"/>
    </source>
</evidence>
<feature type="transmembrane region" description="Helical" evidence="7">
    <location>
        <begin position="338"/>
        <end position="361"/>
    </location>
</feature>
<dbReference type="AlphaFoldDB" id="A0A194S9D2"/>
<evidence type="ECO:0000256" key="6">
    <source>
        <dbReference type="SAM" id="MobiDB-lite"/>
    </source>
</evidence>
<dbReference type="GO" id="GO:0022857">
    <property type="term" value="F:transmembrane transporter activity"/>
    <property type="evidence" value="ECO:0007669"/>
    <property type="project" value="InterPro"/>
</dbReference>
<feature type="transmembrane region" description="Helical" evidence="7">
    <location>
        <begin position="245"/>
        <end position="266"/>
    </location>
</feature>
<feature type="transmembrane region" description="Helical" evidence="7">
    <location>
        <begin position="49"/>
        <end position="67"/>
    </location>
</feature>
<dbReference type="InterPro" id="IPR036259">
    <property type="entry name" value="MFS_trans_sf"/>
</dbReference>
<evidence type="ECO:0008006" key="10">
    <source>
        <dbReference type="Google" id="ProtNLM"/>
    </source>
</evidence>
<feature type="transmembrane region" description="Helical" evidence="7">
    <location>
        <begin position="79"/>
        <end position="100"/>
    </location>
</feature>
<evidence type="ECO:0000313" key="9">
    <source>
        <dbReference type="Proteomes" id="UP000053890"/>
    </source>
</evidence>
<feature type="transmembrane region" description="Helical" evidence="7">
    <location>
        <begin position="306"/>
        <end position="326"/>
    </location>
</feature>
<dbReference type="PANTHER" id="PTHR43791">
    <property type="entry name" value="PERMEASE-RELATED"/>
    <property type="match status" value="1"/>
</dbReference>
<keyword evidence="5 7" id="KW-0472">Membrane</keyword>
<keyword evidence="4 7" id="KW-1133">Transmembrane helix</keyword>
<feature type="non-terminal residue" evidence="8">
    <location>
        <position position="1"/>
    </location>
</feature>
<sequence length="420" mass="46569">LSYAAIFGMRTDLNLVGQEYQNLASYFYFGQLASEPVVLWLLHKLPIRTFVAVSIVAWAIVVAAQAAPHNYAGMLATRIMLGFTEGAVAPAFIVLSSVWWRKREQPIRLAVFVSFNALAQIVGALLLYGCGSIDNIALKGWRLSYIICAILTLVGGVFFFIFVPKSPSTAWFLKPEEREVAALRVASERASGEHSEWSWPQFWATLTDVRFYIVFLWATLVCITSIVTMGSIIIKGFKFDPFKTILVGLPGPGIQLICIWTGALALKRFPNSRGWTQMALTLVPLVGVIVMRTLPYSDANRWGLVVGYWMATANSSVYVVNMSLIASNFKGHTRKSMVSVVYFMGYCAGCIAGASLNLPFLDLILTFSISRRPSTLPDEGGPSLPHRHQRHYRTSLHSLLPSGPKRRRTPALEPVLSRLS</sequence>
<dbReference type="GeneID" id="28972547"/>
<reference evidence="8 9" key="1">
    <citation type="journal article" date="2015" name="Front. Microbiol.">
        <title>Genome sequence of the plant growth promoting endophytic yeast Rhodotorula graminis WP1.</title>
        <authorList>
            <person name="Firrincieli A."/>
            <person name="Otillar R."/>
            <person name="Salamov A."/>
            <person name="Schmutz J."/>
            <person name="Khan Z."/>
            <person name="Redman R.S."/>
            <person name="Fleck N.D."/>
            <person name="Lindquist E."/>
            <person name="Grigoriev I.V."/>
            <person name="Doty S.L."/>
        </authorList>
    </citation>
    <scope>NUCLEOTIDE SEQUENCE [LARGE SCALE GENOMIC DNA]</scope>
    <source>
        <strain evidence="8 9">WP1</strain>
    </source>
</reference>
<accession>A0A194S9D2</accession>
<feature type="transmembrane region" description="Helical" evidence="7">
    <location>
        <begin position="211"/>
        <end position="233"/>
    </location>
</feature>